<dbReference type="PROSITE" id="PS51109">
    <property type="entry name" value="G5"/>
    <property type="match status" value="1"/>
</dbReference>
<feature type="chain" id="PRO_5046051985" evidence="2">
    <location>
        <begin position="38"/>
        <end position="475"/>
    </location>
</feature>
<keyword evidence="6" id="KW-1185">Reference proteome</keyword>
<proteinExistence type="predicted"/>
<evidence type="ECO:0000313" key="5">
    <source>
        <dbReference type="EMBL" id="QTN01167.1"/>
    </source>
</evidence>
<accession>A0ABX7VW33</accession>
<feature type="signal peptide" evidence="2">
    <location>
        <begin position="1"/>
        <end position="37"/>
    </location>
</feature>
<dbReference type="CDD" id="cd12797">
    <property type="entry name" value="M23_peptidase"/>
    <property type="match status" value="1"/>
</dbReference>
<gene>
    <name evidence="5" type="ORF">ERJ70_18895</name>
</gene>
<dbReference type="SMART" id="SM01208">
    <property type="entry name" value="G5"/>
    <property type="match status" value="1"/>
</dbReference>
<dbReference type="SMART" id="SM00257">
    <property type="entry name" value="LysM"/>
    <property type="match status" value="1"/>
</dbReference>
<dbReference type="Pfam" id="PF07501">
    <property type="entry name" value="G5"/>
    <property type="match status" value="1"/>
</dbReference>
<dbReference type="SUPFAM" id="SSF51261">
    <property type="entry name" value="Duplicated hybrid motif"/>
    <property type="match status" value="1"/>
</dbReference>
<dbReference type="CDD" id="cd00118">
    <property type="entry name" value="LysM"/>
    <property type="match status" value="1"/>
</dbReference>
<dbReference type="PANTHER" id="PTHR21666:SF270">
    <property type="entry name" value="MUREIN HYDROLASE ACTIVATOR ENVC"/>
    <property type="match status" value="1"/>
</dbReference>
<dbReference type="Gene3D" id="3.10.350.10">
    <property type="entry name" value="LysM domain"/>
    <property type="match status" value="1"/>
</dbReference>
<dbReference type="InterPro" id="IPR016047">
    <property type="entry name" value="M23ase_b-sheet_dom"/>
</dbReference>
<dbReference type="InterPro" id="IPR018392">
    <property type="entry name" value="LysM"/>
</dbReference>
<evidence type="ECO:0000256" key="2">
    <source>
        <dbReference type="SAM" id="SignalP"/>
    </source>
</evidence>
<evidence type="ECO:0000256" key="1">
    <source>
        <dbReference type="ARBA" id="ARBA00022729"/>
    </source>
</evidence>
<evidence type="ECO:0000259" key="4">
    <source>
        <dbReference type="PROSITE" id="PS51782"/>
    </source>
</evidence>
<protein>
    <submittedName>
        <fullName evidence="5">Peptidoglycan DD-metalloendopeptidase family protein</fullName>
    </submittedName>
</protein>
<dbReference type="Gene3D" id="2.20.230.10">
    <property type="entry name" value="Resuscitation-promoting factor rpfb"/>
    <property type="match status" value="1"/>
</dbReference>
<feature type="domain" description="G5" evidence="3">
    <location>
        <begin position="266"/>
        <end position="347"/>
    </location>
</feature>
<organism evidence="5 6">
    <name type="scientific">Sediminibacillus dalangtanensis</name>
    <dbReference type="NCBI Taxonomy" id="2729421"/>
    <lineage>
        <taxon>Bacteria</taxon>
        <taxon>Bacillati</taxon>
        <taxon>Bacillota</taxon>
        <taxon>Bacilli</taxon>
        <taxon>Bacillales</taxon>
        <taxon>Bacillaceae</taxon>
        <taxon>Sediminibacillus</taxon>
    </lineage>
</organism>
<dbReference type="PROSITE" id="PS51782">
    <property type="entry name" value="LYSM"/>
    <property type="match status" value="1"/>
</dbReference>
<dbReference type="Gene3D" id="2.70.70.10">
    <property type="entry name" value="Glucose Permease (Domain IIA)"/>
    <property type="match status" value="1"/>
</dbReference>
<reference evidence="5 6" key="1">
    <citation type="submission" date="2019-12" db="EMBL/GenBank/DDBJ databases">
        <title>The whole genome sequencing of a strain isolated from a Mars analog, Dalangtan Playa.</title>
        <authorList>
            <person name="Huang T."/>
        </authorList>
    </citation>
    <scope>NUCLEOTIDE SEQUENCE [LARGE SCALE GENOMIC DNA]</scope>
    <source>
        <strain evidence="5 6">DP4-553-S</strain>
    </source>
</reference>
<dbReference type="EMBL" id="CP046956">
    <property type="protein sequence ID" value="QTN01167.1"/>
    <property type="molecule type" value="Genomic_DNA"/>
</dbReference>
<evidence type="ECO:0000259" key="3">
    <source>
        <dbReference type="PROSITE" id="PS51109"/>
    </source>
</evidence>
<dbReference type="Pfam" id="PF01476">
    <property type="entry name" value="LysM"/>
    <property type="match status" value="1"/>
</dbReference>
<dbReference type="InterPro" id="IPR011098">
    <property type="entry name" value="G5_dom"/>
</dbReference>
<dbReference type="InterPro" id="IPR036779">
    <property type="entry name" value="LysM_dom_sf"/>
</dbReference>
<feature type="domain" description="LysM" evidence="4">
    <location>
        <begin position="215"/>
        <end position="260"/>
    </location>
</feature>
<dbReference type="Pfam" id="PF01551">
    <property type="entry name" value="Peptidase_M23"/>
    <property type="match status" value="1"/>
</dbReference>
<name>A0ABX7VW33_9BACI</name>
<evidence type="ECO:0000313" key="6">
    <source>
        <dbReference type="Proteomes" id="UP000665043"/>
    </source>
</evidence>
<keyword evidence="1 2" id="KW-0732">Signal</keyword>
<dbReference type="Proteomes" id="UP000665043">
    <property type="component" value="Chromosome"/>
</dbReference>
<dbReference type="PANTHER" id="PTHR21666">
    <property type="entry name" value="PEPTIDASE-RELATED"/>
    <property type="match status" value="1"/>
</dbReference>
<dbReference type="InterPro" id="IPR011055">
    <property type="entry name" value="Dup_hybrid_motif"/>
</dbReference>
<sequence length="475" mass="52108">MKIQALHKETKRRRNKWFTTAAAALAGFALSFQVVQAAEDDLDTVYHVYMDGESVGTVADKQTVDEVVDKVLAEHEAEYKGYSLTTGEDISFIPEKVFEPVTEEKQVAKTLEDELTINIDAYQLVIGDEKLGFFKSEQAAKQVLSSYKEKFVDAEVLEKLADGESEVPTDDGKTIVTEVELSKDVKVSEAKAEPDDMLSEKQGLEQLEKGTLKDSVHSVKEGEVLGEIAGKYGMDIDELLDLNPDLTEESVLQIDQEIHVAKREPYLQVIVSEETEKEEAIPYEKEVKESDSLYKGETEVEQEGEEGSKQVRYAVKKVNGQVSEQKMLEETTTKEPTDEIVVKGTKVETSHGSGSLQWPAVGGTITSQMGQRWGKHHKGIDIAGVSNRSILAADNGVVVSAGFNSGGYGNKVVIDHQNGYRTVYAHLASIRVKTGQTVAKGSKIGVMGSTGDSTGVHLHFEVYKNGALQNPANLF</sequence>
<dbReference type="RefSeq" id="WP_209366290.1">
    <property type="nucleotide sequence ID" value="NZ_CP046956.1"/>
</dbReference>
<dbReference type="InterPro" id="IPR050570">
    <property type="entry name" value="Cell_wall_metabolism_enzyme"/>
</dbReference>
<dbReference type="SUPFAM" id="SSF54106">
    <property type="entry name" value="LysM domain"/>
    <property type="match status" value="1"/>
</dbReference>